<keyword evidence="5" id="KW-1185">Reference proteome</keyword>
<name>A0AAN8W4J9_9MAGN</name>
<keyword evidence="1" id="KW-0112">Calmodulin-binding</keyword>
<evidence type="ECO:0000313" key="4">
    <source>
        <dbReference type="EMBL" id="KAK6941452.1"/>
    </source>
</evidence>
<protein>
    <submittedName>
        <fullName evidence="4">Uncharacterized protein</fullName>
    </submittedName>
</protein>
<sequence>MGKPTTWLRGLFGLKKDKESKDNSSIVSVRSSSERKKEKKRWSFGHSNRDSSVLLSSQNPDSTPLTTSDTNWSNRSYYTVSDCEKEQHKHAIAVAAATASAADAAVAAAQAAVAVVRLTSHGRDSMFSNGREKLAAVKIQTVFRGFLETFDDTRSERTQSIHSRRLSASFDNSIANNLFDEIPKIVEVDTGRQKSRSRRANTRVLESSEISNCSQSLLSPLLCQIPSKLSIPSCRNCQNSMDFGLVGNEECRFSTAQSTPRFVNSSGSNAAPVTPAKSICAESFFRQAFLSN</sequence>
<dbReference type="PANTHER" id="PTHR32295">
    <property type="entry name" value="IQ-DOMAIN 5-RELATED"/>
    <property type="match status" value="1"/>
</dbReference>
<dbReference type="PANTHER" id="PTHR32295:SF10">
    <property type="entry name" value="PROTEIN IQ-DOMAIN 25"/>
    <property type="match status" value="1"/>
</dbReference>
<reference evidence="4 5" key="1">
    <citation type="submission" date="2023-12" db="EMBL/GenBank/DDBJ databases">
        <title>A high-quality genome assembly for Dillenia turbinata (Dilleniales).</title>
        <authorList>
            <person name="Chanderbali A."/>
        </authorList>
    </citation>
    <scope>NUCLEOTIDE SEQUENCE [LARGE SCALE GENOMIC DNA]</scope>
    <source>
        <strain evidence="4">LSX21</strain>
        <tissue evidence="4">Leaf</tissue>
    </source>
</reference>
<dbReference type="EMBL" id="JBAMMX010000004">
    <property type="protein sequence ID" value="KAK6941452.1"/>
    <property type="molecule type" value="Genomic_DNA"/>
</dbReference>
<dbReference type="AlphaFoldDB" id="A0AAN8W4J9"/>
<evidence type="ECO:0000256" key="2">
    <source>
        <dbReference type="ARBA" id="ARBA00024341"/>
    </source>
</evidence>
<organism evidence="4 5">
    <name type="scientific">Dillenia turbinata</name>
    <dbReference type="NCBI Taxonomy" id="194707"/>
    <lineage>
        <taxon>Eukaryota</taxon>
        <taxon>Viridiplantae</taxon>
        <taxon>Streptophyta</taxon>
        <taxon>Embryophyta</taxon>
        <taxon>Tracheophyta</taxon>
        <taxon>Spermatophyta</taxon>
        <taxon>Magnoliopsida</taxon>
        <taxon>eudicotyledons</taxon>
        <taxon>Gunneridae</taxon>
        <taxon>Pentapetalae</taxon>
        <taxon>Dilleniales</taxon>
        <taxon>Dilleniaceae</taxon>
        <taxon>Dillenia</taxon>
    </lineage>
</organism>
<dbReference type="Proteomes" id="UP001370490">
    <property type="component" value="Unassembled WGS sequence"/>
</dbReference>
<evidence type="ECO:0000256" key="3">
    <source>
        <dbReference type="SAM" id="MobiDB-lite"/>
    </source>
</evidence>
<dbReference type="GO" id="GO:0005516">
    <property type="term" value="F:calmodulin binding"/>
    <property type="evidence" value="ECO:0007669"/>
    <property type="project" value="UniProtKB-KW"/>
</dbReference>
<evidence type="ECO:0000313" key="5">
    <source>
        <dbReference type="Proteomes" id="UP001370490"/>
    </source>
</evidence>
<feature type="region of interest" description="Disordered" evidence="3">
    <location>
        <begin position="19"/>
        <end position="70"/>
    </location>
</feature>
<proteinExistence type="inferred from homology"/>
<gene>
    <name evidence="4" type="ORF">RJ641_026829</name>
</gene>
<feature type="compositionally biased region" description="Polar residues" evidence="3">
    <location>
        <begin position="50"/>
        <end position="70"/>
    </location>
</feature>
<accession>A0AAN8W4J9</accession>
<comment type="similarity">
    <text evidence="2">Belongs to the IQD family.</text>
</comment>
<comment type="caution">
    <text evidence="4">The sequence shown here is derived from an EMBL/GenBank/DDBJ whole genome shotgun (WGS) entry which is preliminary data.</text>
</comment>
<evidence type="ECO:0000256" key="1">
    <source>
        <dbReference type="ARBA" id="ARBA00022860"/>
    </source>
</evidence>